<organism evidence="2 3">
    <name type="scientific">Streptodolium elevatio</name>
    <dbReference type="NCBI Taxonomy" id="3157996"/>
    <lineage>
        <taxon>Bacteria</taxon>
        <taxon>Bacillati</taxon>
        <taxon>Actinomycetota</taxon>
        <taxon>Actinomycetes</taxon>
        <taxon>Kitasatosporales</taxon>
        <taxon>Streptomycetaceae</taxon>
        <taxon>Streptodolium</taxon>
    </lineage>
</organism>
<accession>A0ABV3DFR9</accession>
<keyword evidence="3" id="KW-1185">Reference proteome</keyword>
<name>A0ABV3DFR9_9ACTN</name>
<keyword evidence="1" id="KW-1133">Transmembrane helix</keyword>
<feature type="transmembrane region" description="Helical" evidence="1">
    <location>
        <begin position="114"/>
        <end position="134"/>
    </location>
</feature>
<protein>
    <submittedName>
        <fullName evidence="2">GtrA family protein</fullName>
    </submittedName>
</protein>
<sequence length="170" mass="17225">MRGTTVSSGQPGPVASFVRFVVCGGGTGLASSAALVYLSGSMSVAVANAIITVVSTLLANELHSRITFRNGRASWRVHVESTGTAVVCYLFTTAAMLVLDTVATNPGALTEQAVYLSASGLAGIGRFLVLRLFVFARPKAAAARTATVTALPAPVVPAAAFDRAAVAVAA</sequence>
<dbReference type="Proteomes" id="UP001551482">
    <property type="component" value="Unassembled WGS sequence"/>
</dbReference>
<comment type="caution">
    <text evidence="2">The sequence shown here is derived from an EMBL/GenBank/DDBJ whole genome shotgun (WGS) entry which is preliminary data.</text>
</comment>
<reference evidence="2 3" key="1">
    <citation type="submission" date="2024-06" db="EMBL/GenBank/DDBJ databases">
        <title>The Natural Products Discovery Center: Release of the First 8490 Sequenced Strains for Exploring Actinobacteria Biosynthetic Diversity.</title>
        <authorList>
            <person name="Kalkreuter E."/>
            <person name="Kautsar S.A."/>
            <person name="Yang D."/>
            <person name="Bader C.D."/>
            <person name="Teijaro C.N."/>
            <person name="Fluegel L."/>
            <person name="Davis C.M."/>
            <person name="Simpson J.R."/>
            <person name="Lauterbach L."/>
            <person name="Steele A.D."/>
            <person name="Gui C."/>
            <person name="Meng S."/>
            <person name="Li G."/>
            <person name="Viehrig K."/>
            <person name="Ye F."/>
            <person name="Su P."/>
            <person name="Kiefer A.F."/>
            <person name="Nichols A."/>
            <person name="Cepeda A.J."/>
            <person name="Yan W."/>
            <person name="Fan B."/>
            <person name="Jiang Y."/>
            <person name="Adhikari A."/>
            <person name="Zheng C.-J."/>
            <person name="Schuster L."/>
            <person name="Cowan T.M."/>
            <person name="Smanski M.J."/>
            <person name="Chevrette M.G."/>
            <person name="De Carvalho L.P.S."/>
            <person name="Shen B."/>
        </authorList>
    </citation>
    <scope>NUCLEOTIDE SEQUENCE [LARGE SCALE GENOMIC DNA]</scope>
    <source>
        <strain evidence="2 3">NPDC048946</strain>
    </source>
</reference>
<dbReference type="RefSeq" id="WP_358352773.1">
    <property type="nucleotide sequence ID" value="NZ_JBEZFP010000024.1"/>
</dbReference>
<evidence type="ECO:0000313" key="3">
    <source>
        <dbReference type="Proteomes" id="UP001551482"/>
    </source>
</evidence>
<evidence type="ECO:0000256" key="1">
    <source>
        <dbReference type="SAM" id="Phobius"/>
    </source>
</evidence>
<evidence type="ECO:0000313" key="2">
    <source>
        <dbReference type="EMBL" id="MEU8134262.1"/>
    </source>
</evidence>
<proteinExistence type="predicted"/>
<dbReference type="EMBL" id="JBEZFP010000024">
    <property type="protein sequence ID" value="MEU8134262.1"/>
    <property type="molecule type" value="Genomic_DNA"/>
</dbReference>
<feature type="transmembrane region" description="Helical" evidence="1">
    <location>
        <begin position="34"/>
        <end position="58"/>
    </location>
</feature>
<feature type="transmembrane region" description="Helical" evidence="1">
    <location>
        <begin position="79"/>
        <end position="99"/>
    </location>
</feature>
<keyword evidence="1" id="KW-0472">Membrane</keyword>
<gene>
    <name evidence="2" type="ORF">AB0C36_12205</name>
</gene>
<keyword evidence="1" id="KW-0812">Transmembrane</keyword>